<dbReference type="Proteomes" id="UP000237105">
    <property type="component" value="Unassembled WGS sequence"/>
</dbReference>
<comment type="caution">
    <text evidence="2">The sequence shown here is derived from an EMBL/GenBank/DDBJ whole genome shotgun (WGS) entry which is preliminary data.</text>
</comment>
<name>A0A2P5CIU5_PARAD</name>
<reference evidence="3" key="1">
    <citation type="submission" date="2016-06" db="EMBL/GenBank/DDBJ databases">
        <title>Parallel loss of symbiosis genes in relatives of nitrogen-fixing non-legume Parasponia.</title>
        <authorList>
            <person name="Van Velzen R."/>
            <person name="Holmer R."/>
            <person name="Bu F."/>
            <person name="Rutten L."/>
            <person name="Van Zeijl A."/>
            <person name="Liu W."/>
            <person name="Santuari L."/>
            <person name="Cao Q."/>
            <person name="Sharma T."/>
            <person name="Shen D."/>
            <person name="Roswanjaya Y."/>
            <person name="Wardhani T."/>
            <person name="Kalhor M.S."/>
            <person name="Jansen J."/>
            <person name="Van den Hoogen J."/>
            <person name="Gungor B."/>
            <person name="Hartog M."/>
            <person name="Hontelez J."/>
            <person name="Verver J."/>
            <person name="Yang W.-C."/>
            <person name="Schijlen E."/>
            <person name="Repin R."/>
            <person name="Schilthuizen M."/>
            <person name="Schranz E."/>
            <person name="Heidstra R."/>
            <person name="Miyata K."/>
            <person name="Fedorova E."/>
            <person name="Kohlen W."/>
            <person name="Bisseling T."/>
            <person name="Smit S."/>
            <person name="Geurts R."/>
        </authorList>
    </citation>
    <scope>NUCLEOTIDE SEQUENCE [LARGE SCALE GENOMIC DNA]</scope>
    <source>
        <strain evidence="3">cv. WU1-14</strain>
    </source>
</reference>
<evidence type="ECO:0000313" key="2">
    <source>
        <dbReference type="EMBL" id="PON60961.1"/>
    </source>
</evidence>
<dbReference type="EMBL" id="JXTB01000125">
    <property type="protein sequence ID" value="PON60961.1"/>
    <property type="molecule type" value="Genomic_DNA"/>
</dbReference>
<feature type="region of interest" description="Disordered" evidence="1">
    <location>
        <begin position="1"/>
        <end position="58"/>
    </location>
</feature>
<proteinExistence type="predicted"/>
<feature type="compositionally biased region" description="Acidic residues" evidence="1">
    <location>
        <begin position="38"/>
        <end position="58"/>
    </location>
</feature>
<dbReference type="AlphaFoldDB" id="A0A2P5CIU5"/>
<evidence type="ECO:0000256" key="1">
    <source>
        <dbReference type="SAM" id="MobiDB-lite"/>
    </source>
</evidence>
<feature type="compositionally biased region" description="Basic and acidic residues" evidence="1">
    <location>
        <begin position="1"/>
        <end position="15"/>
    </location>
</feature>
<feature type="non-terminal residue" evidence="2">
    <location>
        <position position="58"/>
    </location>
</feature>
<gene>
    <name evidence="2" type="ORF">PanWU01x14_149290</name>
</gene>
<evidence type="ECO:0000313" key="3">
    <source>
        <dbReference type="Proteomes" id="UP000237105"/>
    </source>
</evidence>
<protein>
    <submittedName>
        <fullName evidence="2">Uncharacterized protein</fullName>
    </submittedName>
</protein>
<organism evidence="2 3">
    <name type="scientific">Parasponia andersonii</name>
    <name type="common">Sponia andersonii</name>
    <dbReference type="NCBI Taxonomy" id="3476"/>
    <lineage>
        <taxon>Eukaryota</taxon>
        <taxon>Viridiplantae</taxon>
        <taxon>Streptophyta</taxon>
        <taxon>Embryophyta</taxon>
        <taxon>Tracheophyta</taxon>
        <taxon>Spermatophyta</taxon>
        <taxon>Magnoliopsida</taxon>
        <taxon>eudicotyledons</taxon>
        <taxon>Gunneridae</taxon>
        <taxon>Pentapetalae</taxon>
        <taxon>rosids</taxon>
        <taxon>fabids</taxon>
        <taxon>Rosales</taxon>
        <taxon>Cannabaceae</taxon>
        <taxon>Parasponia</taxon>
    </lineage>
</organism>
<accession>A0A2P5CIU5</accession>
<keyword evidence="3" id="KW-1185">Reference proteome</keyword>
<sequence length="58" mass="7034">MEQVHERMDIIESSHVEQSQIASNMHRRERVQHREARAEDEEYYRDTFGDEDDQDSIV</sequence>